<name>A0ABM8XL82_9BURK</name>
<comment type="similarity">
    <text evidence="1 3">Belongs to the RRF family.</text>
</comment>
<comment type="caution">
    <text evidence="5">The sequence shown here is derived from an EMBL/GenBank/DDBJ whole genome shotgun (WGS) entry which is preliminary data.</text>
</comment>
<keyword evidence="3" id="KW-0963">Cytoplasm</keyword>
<dbReference type="Pfam" id="PF01765">
    <property type="entry name" value="RRF"/>
    <property type="match status" value="1"/>
</dbReference>
<evidence type="ECO:0000313" key="5">
    <source>
        <dbReference type="EMBL" id="CAG9180988.1"/>
    </source>
</evidence>
<dbReference type="Proteomes" id="UP000721236">
    <property type="component" value="Unassembled WGS sequence"/>
</dbReference>
<dbReference type="InterPro" id="IPR002661">
    <property type="entry name" value="Ribosome_recyc_fac"/>
</dbReference>
<dbReference type="PANTHER" id="PTHR20982">
    <property type="entry name" value="RIBOSOME RECYCLING FACTOR"/>
    <property type="match status" value="1"/>
</dbReference>
<comment type="subcellular location">
    <subcellularLocation>
        <location evidence="3">Cytoplasm</location>
    </subcellularLocation>
</comment>
<dbReference type="RefSeq" id="WP_222203382.1">
    <property type="nucleotide sequence ID" value="NZ_CAJZAH010000005.1"/>
</dbReference>
<proteinExistence type="inferred from homology"/>
<dbReference type="HAMAP" id="MF_00040">
    <property type="entry name" value="RRF"/>
    <property type="match status" value="1"/>
</dbReference>
<evidence type="ECO:0000256" key="2">
    <source>
        <dbReference type="ARBA" id="ARBA00022917"/>
    </source>
</evidence>
<feature type="domain" description="Ribosome recycling factor" evidence="4">
    <location>
        <begin position="21"/>
        <end position="184"/>
    </location>
</feature>
<sequence length="186" mass="20771">MSVADTKKSAEQKMQRTIEAFKADLAKIRTGRAHTGLLDHIQVDYYGSPVPIGQVANVGLADARTITVQPWEKKMVGVVEKAIRDSDLGLNPSTMGEVIRVPMPALTEERRKELTKVVKAEGEGAKVAVRNLRRDANEQLKKLVKDKAISEDDERRGQDDVQKMTDKFVAEIDRMVAEKDKEIMTV</sequence>
<dbReference type="InterPro" id="IPR036191">
    <property type="entry name" value="RRF_sf"/>
</dbReference>
<dbReference type="SUPFAM" id="SSF55194">
    <property type="entry name" value="Ribosome recycling factor, RRF"/>
    <property type="match status" value="1"/>
</dbReference>
<dbReference type="EMBL" id="CAJZAH010000005">
    <property type="protein sequence ID" value="CAG9180988.1"/>
    <property type="molecule type" value="Genomic_DNA"/>
</dbReference>
<protein>
    <recommendedName>
        <fullName evidence="3">Ribosome-recycling factor</fullName>
        <shortName evidence="3">RRF</shortName>
    </recommendedName>
    <alternativeName>
        <fullName evidence="3">Ribosome-releasing factor</fullName>
    </alternativeName>
</protein>
<dbReference type="InterPro" id="IPR023584">
    <property type="entry name" value="Ribosome_recyc_fac_dom"/>
</dbReference>
<keyword evidence="2 3" id="KW-0648">Protein biosynthesis</keyword>
<gene>
    <name evidence="3 5" type="primary">frr</name>
    <name evidence="5" type="ORF">LMG21510_04175</name>
</gene>
<dbReference type="Gene3D" id="3.30.1360.40">
    <property type="match status" value="1"/>
</dbReference>
<dbReference type="CDD" id="cd00520">
    <property type="entry name" value="RRF"/>
    <property type="match status" value="1"/>
</dbReference>
<dbReference type="Gene3D" id="1.10.132.20">
    <property type="entry name" value="Ribosome-recycling factor"/>
    <property type="match status" value="1"/>
</dbReference>
<dbReference type="NCBIfam" id="TIGR00496">
    <property type="entry name" value="frr"/>
    <property type="match status" value="1"/>
</dbReference>
<organism evidence="5 6">
    <name type="scientific">Cupriavidus respiraculi</name>
    <dbReference type="NCBI Taxonomy" id="195930"/>
    <lineage>
        <taxon>Bacteria</taxon>
        <taxon>Pseudomonadati</taxon>
        <taxon>Pseudomonadota</taxon>
        <taxon>Betaproteobacteria</taxon>
        <taxon>Burkholderiales</taxon>
        <taxon>Burkholderiaceae</taxon>
        <taxon>Cupriavidus</taxon>
    </lineage>
</organism>
<evidence type="ECO:0000256" key="1">
    <source>
        <dbReference type="ARBA" id="ARBA00005912"/>
    </source>
</evidence>
<accession>A0ABM8XL82</accession>
<evidence type="ECO:0000256" key="3">
    <source>
        <dbReference type="HAMAP-Rule" id="MF_00040"/>
    </source>
</evidence>
<evidence type="ECO:0000259" key="4">
    <source>
        <dbReference type="Pfam" id="PF01765"/>
    </source>
</evidence>
<evidence type="ECO:0000313" key="6">
    <source>
        <dbReference type="Proteomes" id="UP000721236"/>
    </source>
</evidence>
<comment type="function">
    <text evidence="3">Responsible for the release of ribosomes from messenger RNA at the termination of protein biosynthesis. May increase the efficiency of translation by recycling ribosomes from one round of translation to another.</text>
</comment>
<reference evidence="5 6" key="1">
    <citation type="submission" date="2021-08" db="EMBL/GenBank/DDBJ databases">
        <authorList>
            <person name="Peeters C."/>
        </authorList>
    </citation>
    <scope>NUCLEOTIDE SEQUENCE [LARGE SCALE GENOMIC DNA]</scope>
    <source>
        <strain evidence="5 6">LMG 21510</strain>
    </source>
</reference>
<dbReference type="PANTHER" id="PTHR20982:SF3">
    <property type="entry name" value="MITOCHONDRIAL RIBOSOME RECYCLING FACTOR PSEUDO 1"/>
    <property type="match status" value="1"/>
</dbReference>
<keyword evidence="6" id="KW-1185">Reference proteome</keyword>